<evidence type="ECO:0000256" key="2">
    <source>
        <dbReference type="ARBA" id="ARBA00022723"/>
    </source>
</evidence>
<dbReference type="STRING" id="94208.A0A2S4KSW8"/>
<keyword evidence="5" id="KW-0862">Zinc</keyword>
<dbReference type="Gene3D" id="3.30.160.60">
    <property type="entry name" value="Classic Zinc Finger"/>
    <property type="match status" value="2"/>
</dbReference>
<comment type="caution">
    <text evidence="10">The sequence shown here is derived from an EMBL/GenBank/DDBJ whole genome shotgun (WGS) entry which is preliminary data.</text>
</comment>
<dbReference type="PANTHER" id="PTHR45718:SF4">
    <property type="entry name" value="TRANSCRIPTIONAL ACTIVATOR CUBITUS INTERRUPTUS"/>
    <property type="match status" value="1"/>
</dbReference>
<feature type="compositionally biased region" description="Acidic residues" evidence="8">
    <location>
        <begin position="137"/>
        <end position="147"/>
    </location>
</feature>
<dbReference type="GO" id="GO:0008270">
    <property type="term" value="F:zinc ion binding"/>
    <property type="evidence" value="ECO:0007669"/>
    <property type="project" value="UniProtKB-KW"/>
</dbReference>
<name>A0A2S4KSW8_9HYPO</name>
<reference evidence="10 11" key="1">
    <citation type="submission" date="2018-01" db="EMBL/GenBank/DDBJ databases">
        <title>Harnessing the power of phylogenomics to disentangle the directionality and signatures of interkingdom host jumping in the parasitic fungal genus Tolypocladium.</title>
        <authorList>
            <person name="Quandt C.A."/>
            <person name="Patterson W."/>
            <person name="Spatafora J.W."/>
        </authorList>
    </citation>
    <scope>NUCLEOTIDE SEQUENCE [LARGE SCALE GENOMIC DNA]</scope>
    <source>
        <strain evidence="10 11">NRBC 100945</strain>
    </source>
</reference>
<dbReference type="PROSITE" id="PS00028">
    <property type="entry name" value="ZINC_FINGER_C2H2_1"/>
    <property type="match status" value="1"/>
</dbReference>
<dbReference type="GO" id="GO:0000978">
    <property type="term" value="F:RNA polymerase II cis-regulatory region sequence-specific DNA binding"/>
    <property type="evidence" value="ECO:0007669"/>
    <property type="project" value="TreeGrafter"/>
</dbReference>
<dbReference type="GO" id="GO:0005634">
    <property type="term" value="C:nucleus"/>
    <property type="evidence" value="ECO:0007669"/>
    <property type="project" value="UniProtKB-SubCell"/>
</dbReference>
<dbReference type="FunFam" id="3.30.160.60:FF:000031">
    <property type="entry name" value="GLI family zinc finger 3"/>
    <property type="match status" value="1"/>
</dbReference>
<dbReference type="GO" id="GO:0000981">
    <property type="term" value="F:DNA-binding transcription factor activity, RNA polymerase II-specific"/>
    <property type="evidence" value="ECO:0007669"/>
    <property type="project" value="TreeGrafter"/>
</dbReference>
<evidence type="ECO:0000259" key="9">
    <source>
        <dbReference type="PROSITE" id="PS50157"/>
    </source>
</evidence>
<evidence type="ECO:0000256" key="6">
    <source>
        <dbReference type="ARBA" id="ARBA00023242"/>
    </source>
</evidence>
<dbReference type="Proteomes" id="UP000237481">
    <property type="component" value="Unassembled WGS sequence"/>
</dbReference>
<keyword evidence="3" id="KW-0677">Repeat</keyword>
<protein>
    <submittedName>
        <fullName evidence="10">INO80 complex subunit 1</fullName>
    </submittedName>
</protein>
<gene>
    <name evidence="10" type="ORF">TPAR_06571</name>
</gene>
<sequence>MSGTQHSHCTPEGALAPNFWREQQLKLVRHVNHNSAPSLLSALHGRRTTVKIHIPQAPPLLPRRTTTLPPLALHRRDTPRRATMPRHYSPPDSPLSSMVSEEPYEEEAHDDDEETSLRPSKRQKVGSTASSAVVPDAEPETVPEPDPLEGMSDVSSDTSGDIPSSPINARLDEEDFQDQVTVCDWDGCPAGDQRNMDKLVEHIHNSHIENRQKKYTCEWKSCSRKGLPHASGYALKAHMRSHTREKPFYCYLPECDRSFTRSDALAKHMRTVHETEALRPSDPVPKSMQTGPTGKASKLKIIIKTPQSHGGGQEDGTDGSVNGEDLNSDFFTALTSELFSAEELAFPVDKLYRKCYWESKWADEIGDALKKECKELEEMYYKEWLEKEVLLSQVIESEVDWHERRQAVLAGTADVRLPGVAKGQTGEQANGVGEGSEATPAANAARAVEA</sequence>
<dbReference type="AlphaFoldDB" id="A0A2S4KSW8"/>
<keyword evidence="4 7" id="KW-0863">Zinc-finger</keyword>
<feature type="compositionally biased region" description="Acidic residues" evidence="8">
    <location>
        <begin position="102"/>
        <end position="114"/>
    </location>
</feature>
<dbReference type="InterPro" id="IPR013087">
    <property type="entry name" value="Znf_C2H2_type"/>
</dbReference>
<dbReference type="SUPFAM" id="SSF57667">
    <property type="entry name" value="beta-beta-alpha zinc fingers"/>
    <property type="match status" value="1"/>
</dbReference>
<comment type="subcellular location">
    <subcellularLocation>
        <location evidence="1">Nucleus</location>
    </subcellularLocation>
</comment>
<evidence type="ECO:0000256" key="7">
    <source>
        <dbReference type="PROSITE-ProRule" id="PRU00042"/>
    </source>
</evidence>
<keyword evidence="11" id="KW-1185">Reference proteome</keyword>
<evidence type="ECO:0000256" key="8">
    <source>
        <dbReference type="SAM" id="MobiDB-lite"/>
    </source>
</evidence>
<evidence type="ECO:0000256" key="4">
    <source>
        <dbReference type="ARBA" id="ARBA00022771"/>
    </source>
</evidence>
<dbReference type="OrthoDB" id="3214149at2759"/>
<feature type="region of interest" description="Disordered" evidence="8">
    <location>
        <begin position="422"/>
        <end position="450"/>
    </location>
</feature>
<dbReference type="InterPro" id="IPR043359">
    <property type="entry name" value="GLI-like"/>
</dbReference>
<dbReference type="SMART" id="SM00355">
    <property type="entry name" value="ZnF_C2H2"/>
    <property type="match status" value="3"/>
</dbReference>
<evidence type="ECO:0000256" key="1">
    <source>
        <dbReference type="ARBA" id="ARBA00004123"/>
    </source>
</evidence>
<dbReference type="FunFam" id="3.30.160.60:FF:000201">
    <property type="entry name" value="C2H2 finger domain protein (Gli3)"/>
    <property type="match status" value="1"/>
</dbReference>
<dbReference type="Pfam" id="PF23561">
    <property type="entry name" value="zf-C2H2_15"/>
    <property type="match status" value="1"/>
</dbReference>
<feature type="region of interest" description="Disordered" evidence="8">
    <location>
        <begin position="273"/>
        <end position="295"/>
    </location>
</feature>
<evidence type="ECO:0000313" key="11">
    <source>
        <dbReference type="Proteomes" id="UP000237481"/>
    </source>
</evidence>
<accession>A0A2S4KSW8</accession>
<dbReference type="EMBL" id="PKSG01000716">
    <property type="protein sequence ID" value="POR33256.1"/>
    <property type="molecule type" value="Genomic_DNA"/>
</dbReference>
<dbReference type="InterPro" id="IPR036236">
    <property type="entry name" value="Znf_C2H2_sf"/>
</dbReference>
<organism evidence="10 11">
    <name type="scientific">Tolypocladium paradoxum</name>
    <dbReference type="NCBI Taxonomy" id="94208"/>
    <lineage>
        <taxon>Eukaryota</taxon>
        <taxon>Fungi</taxon>
        <taxon>Dikarya</taxon>
        <taxon>Ascomycota</taxon>
        <taxon>Pezizomycotina</taxon>
        <taxon>Sordariomycetes</taxon>
        <taxon>Hypocreomycetidae</taxon>
        <taxon>Hypocreales</taxon>
        <taxon>Ophiocordycipitaceae</taxon>
        <taxon>Tolypocladium</taxon>
    </lineage>
</organism>
<feature type="compositionally biased region" description="Low complexity" evidence="8">
    <location>
        <begin position="62"/>
        <end position="72"/>
    </location>
</feature>
<evidence type="ECO:0000313" key="10">
    <source>
        <dbReference type="EMBL" id="POR33256.1"/>
    </source>
</evidence>
<evidence type="ECO:0000256" key="5">
    <source>
        <dbReference type="ARBA" id="ARBA00022833"/>
    </source>
</evidence>
<keyword evidence="2" id="KW-0479">Metal-binding</keyword>
<keyword evidence="6" id="KW-0539">Nucleus</keyword>
<dbReference type="InterPro" id="IPR056436">
    <property type="entry name" value="Znf-C2H2_ZIC1-5/GLI1-3-like"/>
</dbReference>
<proteinExistence type="predicted"/>
<feature type="compositionally biased region" description="Polar residues" evidence="8">
    <location>
        <begin position="153"/>
        <end position="162"/>
    </location>
</feature>
<feature type="domain" description="C2H2-type" evidence="9">
    <location>
        <begin position="248"/>
        <end position="278"/>
    </location>
</feature>
<dbReference type="PANTHER" id="PTHR45718">
    <property type="entry name" value="TRANSCRIPTIONAL ACTIVATOR CUBITUS INTERRUPTUS"/>
    <property type="match status" value="1"/>
</dbReference>
<dbReference type="PROSITE" id="PS50157">
    <property type="entry name" value="ZINC_FINGER_C2H2_2"/>
    <property type="match status" value="1"/>
</dbReference>
<feature type="region of interest" description="Disordered" evidence="8">
    <location>
        <begin position="56"/>
        <end position="162"/>
    </location>
</feature>
<evidence type="ECO:0000256" key="3">
    <source>
        <dbReference type="ARBA" id="ARBA00022737"/>
    </source>
</evidence>
<dbReference type="Pfam" id="PF00096">
    <property type="entry name" value="zf-C2H2"/>
    <property type="match status" value="1"/>
</dbReference>